<dbReference type="PANTHER" id="PTHR33481:SF1">
    <property type="entry name" value="ENDONUCLEASE_EXONUCLEASE_PHOSPHATASE DOMAIN-CONTAINING PROTEIN-RELATED"/>
    <property type="match status" value="1"/>
</dbReference>
<gene>
    <name evidence="1" type="ORF">DFH07DRAFT_760076</name>
</gene>
<dbReference type="Proteomes" id="UP001215280">
    <property type="component" value="Unassembled WGS sequence"/>
</dbReference>
<evidence type="ECO:0000313" key="2">
    <source>
        <dbReference type="Proteomes" id="UP001215280"/>
    </source>
</evidence>
<comment type="caution">
    <text evidence="1">The sequence shown here is derived from an EMBL/GenBank/DDBJ whole genome shotgun (WGS) entry which is preliminary data.</text>
</comment>
<accession>A0AAD7HJR6</accession>
<keyword evidence="2" id="KW-1185">Reference proteome</keyword>
<evidence type="ECO:0000313" key="1">
    <source>
        <dbReference type="EMBL" id="KAJ7722153.1"/>
    </source>
</evidence>
<name>A0AAD7HJR6_9AGAR</name>
<reference evidence="1" key="1">
    <citation type="submission" date="2023-03" db="EMBL/GenBank/DDBJ databases">
        <title>Massive genome expansion in bonnet fungi (Mycena s.s.) driven by repeated elements and novel gene families across ecological guilds.</title>
        <authorList>
            <consortium name="Lawrence Berkeley National Laboratory"/>
            <person name="Harder C.B."/>
            <person name="Miyauchi S."/>
            <person name="Viragh M."/>
            <person name="Kuo A."/>
            <person name="Thoen E."/>
            <person name="Andreopoulos B."/>
            <person name="Lu D."/>
            <person name="Skrede I."/>
            <person name="Drula E."/>
            <person name="Henrissat B."/>
            <person name="Morin E."/>
            <person name="Kohler A."/>
            <person name="Barry K."/>
            <person name="LaButti K."/>
            <person name="Morin E."/>
            <person name="Salamov A."/>
            <person name="Lipzen A."/>
            <person name="Mereny Z."/>
            <person name="Hegedus B."/>
            <person name="Baldrian P."/>
            <person name="Stursova M."/>
            <person name="Weitz H."/>
            <person name="Taylor A."/>
            <person name="Grigoriev I.V."/>
            <person name="Nagy L.G."/>
            <person name="Martin F."/>
            <person name="Kauserud H."/>
        </authorList>
    </citation>
    <scope>NUCLEOTIDE SEQUENCE</scope>
    <source>
        <strain evidence="1">CBHHK188m</strain>
    </source>
</reference>
<feature type="non-terminal residue" evidence="1">
    <location>
        <position position="314"/>
    </location>
</feature>
<dbReference type="AlphaFoldDB" id="A0AAD7HJR6"/>
<sequence length="314" mass="35628">MPDAFQWSRTHVCSFDLGKFQLVHYTRNPNRYVPTPLVTPAHTIQVSESAMYLGLIMDHTLWWKEQVQQAVAKGTKAIMAVNRLTRPTFSLPHKFVRQLYRSVVIPKMEYGLCVWYSPVISNGTKQWRGSVGFLTQLGKVQNIVCRLITGTFKSTPVDALNYLAHIPPIELHLNQASFHAAFCLASLPSHHPLHPHVRHCTHMYPQAHRSILHEMFNAFLVIRSLETIDPTPLDTTWVAPFTIWIADNKDMAIEELAQYAGGVCLYSDGSGYEGGVDRATVLKNKDRVHDALRLHLGPMEEHTVFEAELVELIL</sequence>
<organism evidence="1 2">
    <name type="scientific">Mycena maculata</name>
    <dbReference type="NCBI Taxonomy" id="230809"/>
    <lineage>
        <taxon>Eukaryota</taxon>
        <taxon>Fungi</taxon>
        <taxon>Dikarya</taxon>
        <taxon>Basidiomycota</taxon>
        <taxon>Agaricomycotina</taxon>
        <taxon>Agaricomycetes</taxon>
        <taxon>Agaricomycetidae</taxon>
        <taxon>Agaricales</taxon>
        <taxon>Marasmiineae</taxon>
        <taxon>Mycenaceae</taxon>
        <taxon>Mycena</taxon>
    </lineage>
</organism>
<dbReference type="EMBL" id="JARJLG010000261">
    <property type="protein sequence ID" value="KAJ7722153.1"/>
    <property type="molecule type" value="Genomic_DNA"/>
</dbReference>
<dbReference type="PANTHER" id="PTHR33481">
    <property type="entry name" value="REVERSE TRANSCRIPTASE"/>
    <property type="match status" value="1"/>
</dbReference>
<protein>
    <submittedName>
        <fullName evidence="1">Uncharacterized protein</fullName>
    </submittedName>
</protein>
<proteinExistence type="predicted"/>